<evidence type="ECO:0000313" key="3">
    <source>
        <dbReference type="Proteomes" id="UP001322138"/>
    </source>
</evidence>
<protein>
    <submittedName>
        <fullName evidence="2">Uncharacterized protein</fullName>
    </submittedName>
</protein>
<feature type="compositionally biased region" description="Low complexity" evidence="1">
    <location>
        <begin position="133"/>
        <end position="148"/>
    </location>
</feature>
<feature type="region of interest" description="Disordered" evidence="1">
    <location>
        <begin position="552"/>
        <end position="583"/>
    </location>
</feature>
<organism evidence="2 3">
    <name type="scientific">Podospora bellae-mahoneyi</name>
    <dbReference type="NCBI Taxonomy" id="2093777"/>
    <lineage>
        <taxon>Eukaryota</taxon>
        <taxon>Fungi</taxon>
        <taxon>Dikarya</taxon>
        <taxon>Ascomycota</taxon>
        <taxon>Pezizomycotina</taxon>
        <taxon>Sordariomycetes</taxon>
        <taxon>Sordariomycetidae</taxon>
        <taxon>Sordariales</taxon>
        <taxon>Podosporaceae</taxon>
        <taxon>Podospora</taxon>
    </lineage>
</organism>
<feature type="compositionally biased region" description="Low complexity" evidence="1">
    <location>
        <begin position="419"/>
        <end position="429"/>
    </location>
</feature>
<feature type="compositionally biased region" description="Polar residues" evidence="1">
    <location>
        <begin position="106"/>
        <end position="125"/>
    </location>
</feature>
<proteinExistence type="predicted"/>
<sequence>MSVMSKPGRARDSTMAVGLDKLERLEKRFRLFSTSKKKTTSRTPEHESEPSSVEPWSANGGDTSQTFPSPSFIRPTSQRMMARDEVVLSPRQSRRAQSLPDAPSTPRMNSLVSISISPRPSNHSAKSPRVPQRTSSLSPRSSRTSSSLAELLDFSFDGAGALGLGDNDTMERRSRSNSKVNPRSTSPSVSPKAPINRKRCPSEQEGSPSLSFGPAPIPTPPCSPPASPPVSPSLVPRPLAAAYRAKLGLIEPLERSRSVHVFGEQASGQLEKEPRKTSSLSTLRQTKPMAKSNTILKEPSLDDFMALSDDEILDGFPVPPQPNRPGPNPSSRNPPSFPLPPDPPVSPTPRRPSATYPLLTLSPPLASRPATAAAFEAARIAAKYNFDLVYVVNLWPNDMGLSRPSSRRSPYPPSPPQTPISGSTPSVRRTPSRRITGRLLAAYGLSSIKYPFRISAPVHEKVLQTEDWLEYRSDELKQDEHARGYMCSFHTCYHPSKQESLGAPSTKKPNRGIVFAAYRNTPTDNNQAQLELLREDAETLVDLLIDIHSTQRERKPSAARRYAAQETGPLPSPPVNPISMNAL</sequence>
<evidence type="ECO:0000256" key="1">
    <source>
        <dbReference type="SAM" id="MobiDB-lite"/>
    </source>
</evidence>
<evidence type="ECO:0000313" key="2">
    <source>
        <dbReference type="EMBL" id="KAK4648251.1"/>
    </source>
</evidence>
<dbReference type="RefSeq" id="XP_062737227.1">
    <property type="nucleotide sequence ID" value="XM_062874119.1"/>
</dbReference>
<feature type="region of interest" description="Disordered" evidence="1">
    <location>
        <begin position="264"/>
        <end position="297"/>
    </location>
</feature>
<feature type="region of interest" description="Disordered" evidence="1">
    <location>
        <begin position="311"/>
        <end position="363"/>
    </location>
</feature>
<feature type="region of interest" description="Disordered" evidence="1">
    <location>
        <begin position="28"/>
        <end position="235"/>
    </location>
</feature>
<dbReference type="GeneID" id="87893601"/>
<name>A0ABR0FWB9_9PEZI</name>
<comment type="caution">
    <text evidence="2">The sequence shown here is derived from an EMBL/GenBank/DDBJ whole genome shotgun (WGS) entry which is preliminary data.</text>
</comment>
<keyword evidence="3" id="KW-1185">Reference proteome</keyword>
<dbReference type="EMBL" id="JAFFGZ010000001">
    <property type="protein sequence ID" value="KAK4648251.1"/>
    <property type="molecule type" value="Genomic_DNA"/>
</dbReference>
<feature type="compositionally biased region" description="Polar residues" evidence="1">
    <location>
        <begin position="277"/>
        <end position="295"/>
    </location>
</feature>
<dbReference type="Proteomes" id="UP001322138">
    <property type="component" value="Unassembled WGS sequence"/>
</dbReference>
<feature type="compositionally biased region" description="Polar residues" evidence="1">
    <location>
        <begin position="177"/>
        <end position="189"/>
    </location>
</feature>
<gene>
    <name evidence="2" type="ORF">QC761_108370</name>
</gene>
<feature type="compositionally biased region" description="Pro residues" evidence="1">
    <location>
        <begin position="317"/>
        <end position="328"/>
    </location>
</feature>
<feature type="compositionally biased region" description="Pro residues" evidence="1">
    <location>
        <begin position="335"/>
        <end position="350"/>
    </location>
</feature>
<reference evidence="2 3" key="1">
    <citation type="journal article" date="2023" name="bioRxiv">
        <title>High-quality genome assemblies of four members of thePodospora anserinaspecies complex.</title>
        <authorList>
            <person name="Ament-Velasquez S.L."/>
            <person name="Vogan A.A."/>
            <person name="Wallerman O."/>
            <person name="Hartmann F."/>
            <person name="Gautier V."/>
            <person name="Silar P."/>
            <person name="Giraud T."/>
            <person name="Johannesson H."/>
        </authorList>
    </citation>
    <scope>NUCLEOTIDE SEQUENCE [LARGE SCALE GENOMIC DNA]</scope>
    <source>
        <strain evidence="2 3">CBS 112042</strain>
    </source>
</reference>
<feature type="compositionally biased region" description="Pro residues" evidence="1">
    <location>
        <begin position="215"/>
        <end position="231"/>
    </location>
</feature>
<accession>A0ABR0FWB9</accession>
<feature type="compositionally biased region" description="Polar residues" evidence="1">
    <location>
        <begin position="60"/>
        <end position="79"/>
    </location>
</feature>
<feature type="region of interest" description="Disordered" evidence="1">
    <location>
        <begin position="1"/>
        <end position="20"/>
    </location>
</feature>
<feature type="region of interest" description="Disordered" evidence="1">
    <location>
        <begin position="401"/>
        <end position="433"/>
    </location>
</feature>